<keyword evidence="3" id="KW-1185">Reference proteome</keyword>
<feature type="non-terminal residue" evidence="2">
    <location>
        <position position="151"/>
    </location>
</feature>
<dbReference type="EMBL" id="JBEPCU010000590">
    <property type="protein sequence ID" value="MER6980639.1"/>
    <property type="molecule type" value="Genomic_DNA"/>
</dbReference>
<evidence type="ECO:0000256" key="1">
    <source>
        <dbReference type="SAM" id="MobiDB-lite"/>
    </source>
</evidence>
<organism evidence="2 3">
    <name type="scientific">Streptomyces carpinensis</name>
    <dbReference type="NCBI Taxonomy" id="66369"/>
    <lineage>
        <taxon>Bacteria</taxon>
        <taxon>Bacillati</taxon>
        <taxon>Actinomycetota</taxon>
        <taxon>Actinomycetes</taxon>
        <taxon>Kitasatosporales</taxon>
        <taxon>Streptomycetaceae</taxon>
        <taxon>Streptomyces</taxon>
    </lineage>
</organism>
<name>A0ABV1W8V5_9ACTN</name>
<feature type="compositionally biased region" description="Basic residues" evidence="1">
    <location>
        <begin position="119"/>
        <end position="134"/>
    </location>
</feature>
<evidence type="ECO:0000313" key="2">
    <source>
        <dbReference type="EMBL" id="MER6980639.1"/>
    </source>
</evidence>
<evidence type="ECO:0000313" key="3">
    <source>
        <dbReference type="Proteomes" id="UP001458415"/>
    </source>
</evidence>
<feature type="compositionally biased region" description="Low complexity" evidence="1">
    <location>
        <begin position="99"/>
        <end position="116"/>
    </location>
</feature>
<protein>
    <submittedName>
        <fullName evidence="2">Uncharacterized protein</fullName>
    </submittedName>
</protein>
<sequence length="151" mass="15092">MGVGLPAGAEEVAAGVEGAALVLRGLGALCEAAAFAPGVALGDVRPGSGAEAFGTAGREAAWDGVRLAPVEAASASTVGPVRPPSPRDAFPDESSAEKPAITAARDTTPAAPAATITRRERRAPRRSCTRRARRPPPPCSRPAYGSTPGDG</sequence>
<proteinExistence type="predicted"/>
<reference evidence="2 3" key="1">
    <citation type="submission" date="2024-06" db="EMBL/GenBank/DDBJ databases">
        <title>The Natural Products Discovery Center: Release of the First 8490 Sequenced Strains for Exploring Actinobacteria Biosynthetic Diversity.</title>
        <authorList>
            <person name="Kalkreuter E."/>
            <person name="Kautsar S.A."/>
            <person name="Yang D."/>
            <person name="Bader C.D."/>
            <person name="Teijaro C.N."/>
            <person name="Fluegel L."/>
            <person name="Davis C.M."/>
            <person name="Simpson J.R."/>
            <person name="Lauterbach L."/>
            <person name="Steele A.D."/>
            <person name="Gui C."/>
            <person name="Meng S."/>
            <person name="Li G."/>
            <person name="Viehrig K."/>
            <person name="Ye F."/>
            <person name="Su P."/>
            <person name="Kiefer A.F."/>
            <person name="Nichols A."/>
            <person name="Cepeda A.J."/>
            <person name="Yan W."/>
            <person name="Fan B."/>
            <person name="Jiang Y."/>
            <person name="Adhikari A."/>
            <person name="Zheng C.-J."/>
            <person name="Schuster L."/>
            <person name="Cowan T.M."/>
            <person name="Smanski M.J."/>
            <person name="Chevrette M.G."/>
            <person name="De Carvalho L.P.S."/>
            <person name="Shen B."/>
        </authorList>
    </citation>
    <scope>NUCLEOTIDE SEQUENCE [LARGE SCALE GENOMIC DNA]</scope>
    <source>
        <strain evidence="2 3">NPDC000634</strain>
    </source>
</reference>
<gene>
    <name evidence="2" type="ORF">ABT317_27635</name>
</gene>
<accession>A0ABV1W8V5</accession>
<dbReference type="Proteomes" id="UP001458415">
    <property type="component" value="Unassembled WGS sequence"/>
</dbReference>
<comment type="caution">
    <text evidence="2">The sequence shown here is derived from an EMBL/GenBank/DDBJ whole genome shotgun (WGS) entry which is preliminary data.</text>
</comment>
<feature type="region of interest" description="Disordered" evidence="1">
    <location>
        <begin position="73"/>
        <end position="151"/>
    </location>
</feature>